<keyword evidence="3" id="KW-1185">Reference proteome</keyword>
<dbReference type="EMBL" id="BSTX01000002">
    <property type="protein sequence ID" value="GLZ78345.1"/>
    <property type="molecule type" value="Genomic_DNA"/>
</dbReference>
<reference evidence="2" key="1">
    <citation type="submission" date="2023-03" db="EMBL/GenBank/DDBJ databases">
        <title>Actinorhabdospora filicis NBRC 111898.</title>
        <authorList>
            <person name="Ichikawa N."/>
            <person name="Sato H."/>
            <person name="Tonouchi N."/>
        </authorList>
    </citation>
    <scope>NUCLEOTIDE SEQUENCE</scope>
    <source>
        <strain evidence="2">NBRC 111898</strain>
    </source>
</reference>
<evidence type="ECO:0000313" key="3">
    <source>
        <dbReference type="Proteomes" id="UP001165079"/>
    </source>
</evidence>
<dbReference type="AlphaFoldDB" id="A0A9W6SLZ2"/>
<evidence type="ECO:0000313" key="2">
    <source>
        <dbReference type="EMBL" id="GLZ78345.1"/>
    </source>
</evidence>
<dbReference type="Gene3D" id="1.10.260.40">
    <property type="entry name" value="lambda repressor-like DNA-binding domains"/>
    <property type="match status" value="1"/>
</dbReference>
<organism evidence="2 3">
    <name type="scientific">Actinorhabdospora filicis</name>
    <dbReference type="NCBI Taxonomy" id="1785913"/>
    <lineage>
        <taxon>Bacteria</taxon>
        <taxon>Bacillati</taxon>
        <taxon>Actinomycetota</taxon>
        <taxon>Actinomycetes</taxon>
        <taxon>Micromonosporales</taxon>
        <taxon>Micromonosporaceae</taxon>
        <taxon>Actinorhabdospora</taxon>
    </lineage>
</organism>
<dbReference type="InterPro" id="IPR010982">
    <property type="entry name" value="Lambda_DNA-bd_dom_sf"/>
</dbReference>
<feature type="domain" description="HTH cro/C1-type" evidence="1">
    <location>
        <begin position="6"/>
        <end position="60"/>
    </location>
</feature>
<dbReference type="PROSITE" id="PS50943">
    <property type="entry name" value="HTH_CROC1"/>
    <property type="match status" value="1"/>
</dbReference>
<accession>A0A9W6SLZ2</accession>
<dbReference type="InterPro" id="IPR001387">
    <property type="entry name" value="Cro/C1-type_HTH"/>
</dbReference>
<proteinExistence type="predicted"/>
<dbReference type="SMART" id="SM00530">
    <property type="entry name" value="HTH_XRE"/>
    <property type="match status" value="1"/>
</dbReference>
<name>A0A9W6SLZ2_9ACTN</name>
<gene>
    <name evidence="2" type="ORF">Afil01_31520</name>
</gene>
<dbReference type="CDD" id="cd00093">
    <property type="entry name" value="HTH_XRE"/>
    <property type="match status" value="1"/>
</dbReference>
<evidence type="ECO:0000259" key="1">
    <source>
        <dbReference type="PROSITE" id="PS50943"/>
    </source>
</evidence>
<comment type="caution">
    <text evidence="2">The sequence shown here is derived from an EMBL/GenBank/DDBJ whole genome shotgun (WGS) entry which is preliminary data.</text>
</comment>
<sequence>MRRTLLIAAREHKGYSQADMAKALKTALRTYVRWEHGEVTPQPHHRAALRDQIGVDDAELTRILAHIEDEEGLVDRRELLGAGFRIGVGAAMFATAPRRVGRSEIARVTDTAALITRWSREYGGGGMPPEIMDAHVRWAAGLLHTSVPTPLRGPLFSAVGYLCAFAGFSRFDAYDHRQARQLFAIAQQCAEEVGDWSLRARAHGMAARQAIWIGDPDTGLTHVELGLVRSDRITPTEVAALHTLRARALARLRRVEDAREATGAADTAFARRSPGDASPMAYYDEAQHRGDTGHALADLSRIGAPTDAAERLAYSVRHHPAGTERARVMSQVELADLRLSTGEPEAAVEAIEIALPGAAELRSARTRDLLQRVQRRAIAAPDGRAVTALRERLAAHFEAAA</sequence>
<dbReference type="SUPFAM" id="SSF47413">
    <property type="entry name" value="lambda repressor-like DNA-binding domains"/>
    <property type="match status" value="1"/>
</dbReference>
<dbReference type="GO" id="GO:0003677">
    <property type="term" value="F:DNA binding"/>
    <property type="evidence" value="ECO:0007669"/>
    <property type="project" value="InterPro"/>
</dbReference>
<protein>
    <recommendedName>
        <fullName evidence="1">HTH cro/C1-type domain-containing protein</fullName>
    </recommendedName>
</protein>
<dbReference type="Pfam" id="PF01381">
    <property type="entry name" value="HTH_3"/>
    <property type="match status" value="1"/>
</dbReference>
<dbReference type="RefSeq" id="WP_285663503.1">
    <property type="nucleotide sequence ID" value="NZ_BSTX01000002.1"/>
</dbReference>
<dbReference type="Proteomes" id="UP001165079">
    <property type="component" value="Unassembled WGS sequence"/>
</dbReference>